<feature type="transmembrane region" description="Helical" evidence="14">
    <location>
        <begin position="92"/>
        <end position="114"/>
    </location>
</feature>
<keyword evidence="4 12" id="KW-0479">Metal-binding</keyword>
<name>A0A0S6W0R5_9BACT</name>
<keyword evidence="10 14" id="KW-0472">Membrane</keyword>
<protein>
    <submittedName>
        <fullName evidence="17">Ste24 endopeptidase</fullName>
    </submittedName>
</protein>
<evidence type="ECO:0000256" key="2">
    <source>
        <dbReference type="ARBA" id="ARBA00022670"/>
    </source>
</evidence>
<evidence type="ECO:0000256" key="5">
    <source>
        <dbReference type="ARBA" id="ARBA00022801"/>
    </source>
</evidence>
<evidence type="ECO:0000256" key="8">
    <source>
        <dbReference type="ARBA" id="ARBA00022989"/>
    </source>
</evidence>
<proteinExistence type="inferred from homology"/>
<dbReference type="InterPro" id="IPR032456">
    <property type="entry name" value="Peptidase_M48_N"/>
</dbReference>
<dbReference type="InterPro" id="IPR027057">
    <property type="entry name" value="CAXX_Prtase_1"/>
</dbReference>
<dbReference type="Pfam" id="PF01435">
    <property type="entry name" value="Peptidase_M48"/>
    <property type="match status" value="1"/>
</dbReference>
<dbReference type="Gene3D" id="3.30.2010.10">
    <property type="entry name" value="Metalloproteases ('zincins'), catalytic domain"/>
    <property type="match status" value="1"/>
</dbReference>
<feature type="binding site" evidence="12">
    <location>
        <position position="275"/>
    </location>
    <ligand>
        <name>Zn(2+)</name>
        <dbReference type="ChEBI" id="CHEBI:29105"/>
        <note>catalytic</note>
    </ligand>
</feature>
<keyword evidence="8 14" id="KW-1133">Transmembrane helix</keyword>
<evidence type="ECO:0000313" key="18">
    <source>
        <dbReference type="Proteomes" id="UP000030700"/>
    </source>
</evidence>
<feature type="active site" evidence="11">
    <location>
        <position position="276"/>
    </location>
</feature>
<feature type="transmembrane region" description="Helical" evidence="14">
    <location>
        <begin position="327"/>
        <end position="348"/>
    </location>
</feature>
<evidence type="ECO:0000313" key="17">
    <source>
        <dbReference type="EMBL" id="GAK53304.1"/>
    </source>
</evidence>
<evidence type="ECO:0000256" key="7">
    <source>
        <dbReference type="ARBA" id="ARBA00022833"/>
    </source>
</evidence>
<dbReference type="GO" id="GO:0046872">
    <property type="term" value="F:metal ion binding"/>
    <property type="evidence" value="ECO:0007669"/>
    <property type="project" value="UniProtKB-KW"/>
</dbReference>
<feature type="transmembrane region" description="Helical" evidence="14">
    <location>
        <begin position="286"/>
        <end position="307"/>
    </location>
</feature>
<feature type="transmembrane region" description="Helical" evidence="14">
    <location>
        <begin position="61"/>
        <end position="80"/>
    </location>
</feature>
<keyword evidence="9 13" id="KW-0482">Metalloprotease</keyword>
<keyword evidence="5 13" id="KW-0378">Hydrolase</keyword>
<dbReference type="CDD" id="cd07343">
    <property type="entry name" value="M48A_Zmpste24p_like"/>
    <property type="match status" value="1"/>
</dbReference>
<keyword evidence="18" id="KW-1185">Reference proteome</keyword>
<evidence type="ECO:0000256" key="4">
    <source>
        <dbReference type="ARBA" id="ARBA00022723"/>
    </source>
</evidence>
<accession>A0A0S6W0R5</accession>
<dbReference type="PANTHER" id="PTHR10120">
    <property type="entry name" value="CAAX PRENYL PROTEASE 1"/>
    <property type="match status" value="1"/>
</dbReference>
<evidence type="ECO:0000256" key="11">
    <source>
        <dbReference type="PIRSR" id="PIRSR627057-1"/>
    </source>
</evidence>
<feature type="binding site" evidence="12">
    <location>
        <position position="279"/>
    </location>
    <ligand>
        <name>Zn(2+)</name>
        <dbReference type="ChEBI" id="CHEBI:29105"/>
        <note>catalytic</note>
    </ligand>
</feature>
<evidence type="ECO:0000256" key="1">
    <source>
        <dbReference type="ARBA" id="ARBA00004477"/>
    </source>
</evidence>
<dbReference type="HOGENOM" id="CLU_025947_1_0_0"/>
<evidence type="ECO:0000256" key="9">
    <source>
        <dbReference type="ARBA" id="ARBA00023049"/>
    </source>
</evidence>
<comment type="subcellular location">
    <subcellularLocation>
        <location evidence="1">Endoplasmic reticulum membrane</location>
        <topology evidence="1">Multi-pass membrane protein</topology>
    </subcellularLocation>
</comment>
<dbReference type="GO" id="GO:0071586">
    <property type="term" value="P:CAAX-box protein processing"/>
    <property type="evidence" value="ECO:0007669"/>
    <property type="project" value="InterPro"/>
</dbReference>
<evidence type="ECO:0000256" key="13">
    <source>
        <dbReference type="RuleBase" id="RU003983"/>
    </source>
</evidence>
<reference evidence="17" key="1">
    <citation type="journal article" date="2015" name="PeerJ">
        <title>First genomic representation of candidate bacterial phylum KSB3 points to enhanced environmental sensing as a trigger of wastewater bulking.</title>
        <authorList>
            <person name="Sekiguchi Y."/>
            <person name="Ohashi A."/>
            <person name="Parks D.H."/>
            <person name="Yamauchi T."/>
            <person name="Tyson G.W."/>
            <person name="Hugenholtz P."/>
        </authorList>
    </citation>
    <scope>NUCLEOTIDE SEQUENCE [LARGE SCALE GENOMIC DNA]</scope>
</reference>
<feature type="domain" description="CAAX prenyl protease 1 N-terminal" evidence="16">
    <location>
        <begin position="27"/>
        <end position="202"/>
    </location>
</feature>
<feature type="binding site" evidence="12">
    <location>
        <position position="353"/>
    </location>
    <ligand>
        <name>Zn(2+)</name>
        <dbReference type="ChEBI" id="CHEBI:29105"/>
        <note>catalytic</note>
    </ligand>
</feature>
<keyword evidence="3 14" id="KW-0812">Transmembrane</keyword>
<feature type="active site" description="Proton donor" evidence="11">
    <location>
        <position position="357"/>
    </location>
</feature>
<feature type="transmembrane region" description="Helical" evidence="14">
    <location>
        <begin position="254"/>
        <end position="274"/>
    </location>
</feature>
<organism evidence="17">
    <name type="scientific">Candidatus Moduliflexus flocculans</name>
    <dbReference type="NCBI Taxonomy" id="1499966"/>
    <lineage>
        <taxon>Bacteria</taxon>
        <taxon>Candidatus Moduliflexota</taxon>
        <taxon>Candidatus Moduliflexia</taxon>
        <taxon>Candidatus Moduliflexales</taxon>
        <taxon>Candidatus Moduliflexaceae</taxon>
    </lineage>
</organism>
<keyword evidence="6" id="KW-0256">Endoplasmic reticulum</keyword>
<sequence length="413" mass="46700">MMNNYAIIILATILISFLLDLAADWLNLRALSDRIPAEFDGVYDAEKYRQSQEYTRVNTRFGFLTSTFNLAVSLIFWFAGGFQWLDQIARGWGFSSIVTGILYIGVLIIVRTLLSLPFNIYDTFVIEEHFGFNKTTPLVFVTDLLKGLGLGIVIGVPILAGVLAFFEYAGALAWLYCWIALTIVTLFLQFIAPTWIMPLFNKFTPLEDGELRESIMAYARRADFPLENLFVMDGSKRSTKSNAFFTGFGKHKRIALFDTLIAAHTVPELVAVLAHEIGHYKKKHILQGMLISIAHSGVMLFLLSIFLGHQGLFDAFYVKQPSIYAGLIFFGMLYSPIELVISLGMNFLSRRNEYEADRFAIETTPDPEPFISALKKLSVKNLSNLTPHPFHVALSYSHPPVLQRIQAIRRLKK</sequence>
<feature type="transmembrane region" description="Helical" evidence="14">
    <location>
        <begin position="147"/>
        <end position="166"/>
    </location>
</feature>
<evidence type="ECO:0000256" key="12">
    <source>
        <dbReference type="PIRSR" id="PIRSR627057-2"/>
    </source>
</evidence>
<keyword evidence="2 13" id="KW-0645">Protease</keyword>
<dbReference type="GO" id="GO:0004222">
    <property type="term" value="F:metalloendopeptidase activity"/>
    <property type="evidence" value="ECO:0007669"/>
    <property type="project" value="InterPro"/>
</dbReference>
<dbReference type="AlphaFoldDB" id="A0A0S6W0R5"/>
<dbReference type="InterPro" id="IPR001915">
    <property type="entry name" value="Peptidase_M48"/>
</dbReference>
<comment type="similarity">
    <text evidence="13">Belongs to the peptidase M48 family.</text>
</comment>
<dbReference type="Pfam" id="PF16491">
    <property type="entry name" value="Peptidase_M48_N"/>
    <property type="match status" value="1"/>
</dbReference>
<evidence type="ECO:0000259" key="15">
    <source>
        <dbReference type="Pfam" id="PF01435"/>
    </source>
</evidence>
<evidence type="ECO:0000256" key="10">
    <source>
        <dbReference type="ARBA" id="ARBA00023136"/>
    </source>
</evidence>
<evidence type="ECO:0000256" key="14">
    <source>
        <dbReference type="SAM" id="Phobius"/>
    </source>
</evidence>
<gene>
    <name evidence="17" type="ORF">U14_04569</name>
</gene>
<evidence type="ECO:0000256" key="3">
    <source>
        <dbReference type="ARBA" id="ARBA00022692"/>
    </source>
</evidence>
<comment type="cofactor">
    <cofactor evidence="12 13">
        <name>Zn(2+)</name>
        <dbReference type="ChEBI" id="CHEBI:29105"/>
    </cofactor>
    <text evidence="12 13">Binds 1 zinc ion per subunit.</text>
</comment>
<feature type="transmembrane region" description="Helical" evidence="14">
    <location>
        <begin position="173"/>
        <end position="196"/>
    </location>
</feature>
<keyword evidence="7 12" id="KW-0862">Zinc</keyword>
<dbReference type="EMBL" id="DF820459">
    <property type="protein sequence ID" value="GAK53304.1"/>
    <property type="molecule type" value="Genomic_DNA"/>
</dbReference>
<feature type="domain" description="Peptidase M48" evidence="15">
    <location>
        <begin position="205"/>
        <end position="410"/>
    </location>
</feature>
<dbReference type="STRING" id="1499966.U14_04569"/>
<evidence type="ECO:0000256" key="6">
    <source>
        <dbReference type="ARBA" id="ARBA00022824"/>
    </source>
</evidence>
<dbReference type="FunFam" id="3.30.2010.10:FF:000002">
    <property type="entry name" value="CAAX prenyl protease"/>
    <property type="match status" value="1"/>
</dbReference>
<evidence type="ECO:0000259" key="16">
    <source>
        <dbReference type="Pfam" id="PF16491"/>
    </source>
</evidence>
<dbReference type="Proteomes" id="UP000030700">
    <property type="component" value="Unassembled WGS sequence"/>
</dbReference>